<dbReference type="EMBL" id="MQMF01000001">
    <property type="protein sequence ID" value="OOE14425.1"/>
    <property type="molecule type" value="Genomic_DNA"/>
</dbReference>
<gene>
    <name evidence="2" type="ORF">UN64_04320</name>
</gene>
<accession>A0A1V3GC60</accession>
<feature type="transmembrane region" description="Helical" evidence="1">
    <location>
        <begin position="7"/>
        <end position="26"/>
    </location>
</feature>
<evidence type="ECO:0000313" key="3">
    <source>
        <dbReference type="Proteomes" id="UP000188597"/>
    </source>
</evidence>
<reference evidence="2 3" key="1">
    <citation type="submission" date="2016-11" db="EMBL/GenBank/DDBJ databases">
        <authorList>
            <person name="Jaros S."/>
            <person name="Januszkiewicz K."/>
            <person name="Wedrychowicz H."/>
        </authorList>
    </citation>
    <scope>NUCLEOTIDE SEQUENCE [LARGE SCALE GENOMIC DNA]</scope>
    <source>
        <strain evidence="2 3">Con a/3</strain>
    </source>
</reference>
<keyword evidence="1" id="KW-0472">Membrane</keyword>
<keyword evidence="1" id="KW-1133">Transmembrane helix</keyword>
<evidence type="ECO:0000256" key="1">
    <source>
        <dbReference type="SAM" id="Phobius"/>
    </source>
</evidence>
<dbReference type="AlphaFoldDB" id="A0A1V3GC60"/>
<evidence type="ECO:0008006" key="4">
    <source>
        <dbReference type="Google" id="ProtNLM"/>
    </source>
</evidence>
<proteinExistence type="predicted"/>
<dbReference type="Pfam" id="PF13552">
    <property type="entry name" value="DUF4127"/>
    <property type="match status" value="1"/>
</dbReference>
<dbReference type="OrthoDB" id="9789552at2"/>
<name>A0A1V3GC60_9BACL</name>
<organism evidence="2 3">
    <name type="scientific">Fictibacillus arsenicus</name>
    <dbReference type="NCBI Taxonomy" id="255247"/>
    <lineage>
        <taxon>Bacteria</taxon>
        <taxon>Bacillati</taxon>
        <taxon>Bacillota</taxon>
        <taxon>Bacilli</taxon>
        <taxon>Bacillales</taxon>
        <taxon>Fictibacillaceae</taxon>
        <taxon>Fictibacillus</taxon>
    </lineage>
</organism>
<comment type="caution">
    <text evidence="2">The sequence shown here is derived from an EMBL/GenBank/DDBJ whole genome shotgun (WGS) entry which is preliminary data.</text>
</comment>
<dbReference type="Proteomes" id="UP000188597">
    <property type="component" value="Unassembled WGS sequence"/>
</dbReference>
<sequence>MYLKNKNLWKVFVIILFLLTMLLFIIRPNAIPKIDSLFYSEPSILVIPLDDRPVNTYIPSKIGQIKNLKLSFIPDNMYRNPDKLLTWLEQEGVKKDEWVLSLDQVLYGGLVESRILNEDTLLAKKRLERLTKIKEEHPEIKIYAFSSQLRLAPTAFVSDDLDYYTNLRKWGILTDKVNRLHETSLIEELEKVEDSLGEQEINKYQRLRGKRLSVQLEAIHDTKKGVYESLWIGQDDASSVGIHVMERHRLIKETEEINATNITFFSGIDEATSLLVTAITSKKKGNEEKLLIHPIYTNPQEKNQYMPFSSETLEETVNNHVKMGKGNVSKNLEGSQLVLIINTPNTSDVQRDFVIKQVNNLIKKGKNVMVADVAIANKADEKFVKALIKNIPVPSLSSFSAWNTADNTIGLSLAHGIARFETKYNKGISQDQFFSHEELLFRSFLKDYIYKTKLYPTMESMAINQGYDPLSLMNGTEIMEEWLSEEIGVESEKLWLTEFKGYKDQNYKLNNLQSIKTALPWARLFEAQIDPKIE</sequence>
<protein>
    <recommendedName>
        <fullName evidence="4">DUF4127 domain-containing protein</fullName>
    </recommendedName>
</protein>
<keyword evidence="1" id="KW-0812">Transmembrane</keyword>
<evidence type="ECO:0000313" key="2">
    <source>
        <dbReference type="EMBL" id="OOE14425.1"/>
    </source>
</evidence>
<dbReference type="InterPro" id="IPR025394">
    <property type="entry name" value="DUF4127"/>
</dbReference>